<protein>
    <submittedName>
        <fullName evidence="3">DUF397 domain-containing protein</fullName>
    </submittedName>
</protein>
<name>A0ABW7SGG6_9ACTN</name>
<evidence type="ECO:0000313" key="3">
    <source>
        <dbReference type="EMBL" id="MFI0791671.1"/>
    </source>
</evidence>
<gene>
    <name evidence="3" type="ORF">ACH4OY_03055</name>
</gene>
<dbReference type="RefSeq" id="WP_396676351.1">
    <property type="nucleotide sequence ID" value="NZ_JBIRPU010000002.1"/>
</dbReference>
<dbReference type="EMBL" id="JBIRPU010000002">
    <property type="protein sequence ID" value="MFI0791671.1"/>
    <property type="molecule type" value="Genomic_DNA"/>
</dbReference>
<dbReference type="InterPro" id="IPR007278">
    <property type="entry name" value="DUF397"/>
</dbReference>
<evidence type="ECO:0000256" key="1">
    <source>
        <dbReference type="SAM" id="MobiDB-lite"/>
    </source>
</evidence>
<evidence type="ECO:0000313" key="4">
    <source>
        <dbReference type="Proteomes" id="UP001611075"/>
    </source>
</evidence>
<feature type="compositionally biased region" description="Low complexity" evidence="1">
    <location>
        <begin position="1"/>
        <end position="14"/>
    </location>
</feature>
<keyword evidence="4" id="KW-1185">Reference proteome</keyword>
<comment type="caution">
    <text evidence="3">The sequence shown here is derived from an EMBL/GenBank/DDBJ whole genome shotgun (WGS) entry which is preliminary data.</text>
</comment>
<dbReference type="Proteomes" id="UP001611075">
    <property type="component" value="Unassembled WGS sequence"/>
</dbReference>
<dbReference type="Pfam" id="PF04149">
    <property type="entry name" value="DUF397"/>
    <property type="match status" value="1"/>
</dbReference>
<reference evidence="3 4" key="1">
    <citation type="submission" date="2024-10" db="EMBL/GenBank/DDBJ databases">
        <title>The Natural Products Discovery Center: Release of the First 8490 Sequenced Strains for Exploring Actinobacteria Biosynthetic Diversity.</title>
        <authorList>
            <person name="Kalkreuter E."/>
            <person name="Kautsar S.A."/>
            <person name="Yang D."/>
            <person name="Bader C.D."/>
            <person name="Teijaro C.N."/>
            <person name="Fluegel L."/>
            <person name="Davis C.M."/>
            <person name="Simpson J.R."/>
            <person name="Lauterbach L."/>
            <person name="Steele A.D."/>
            <person name="Gui C."/>
            <person name="Meng S."/>
            <person name="Li G."/>
            <person name="Viehrig K."/>
            <person name="Ye F."/>
            <person name="Su P."/>
            <person name="Kiefer A.F."/>
            <person name="Nichols A."/>
            <person name="Cepeda A.J."/>
            <person name="Yan W."/>
            <person name="Fan B."/>
            <person name="Jiang Y."/>
            <person name="Adhikari A."/>
            <person name="Zheng C.-J."/>
            <person name="Schuster L."/>
            <person name="Cowan T.M."/>
            <person name="Smanski M.J."/>
            <person name="Chevrette M.G."/>
            <person name="De Carvalho L.P.S."/>
            <person name="Shen B."/>
        </authorList>
    </citation>
    <scope>NUCLEOTIDE SEQUENCE [LARGE SCALE GENOMIC DNA]</scope>
    <source>
        <strain evidence="3 4">NPDC021253</strain>
    </source>
</reference>
<evidence type="ECO:0000259" key="2">
    <source>
        <dbReference type="Pfam" id="PF04149"/>
    </source>
</evidence>
<organism evidence="3 4">
    <name type="scientific">Micromonospora rubida</name>
    <dbReference type="NCBI Taxonomy" id="2697657"/>
    <lineage>
        <taxon>Bacteria</taxon>
        <taxon>Bacillati</taxon>
        <taxon>Actinomycetota</taxon>
        <taxon>Actinomycetes</taxon>
        <taxon>Micromonosporales</taxon>
        <taxon>Micromonosporaceae</taxon>
        <taxon>Micromonospora</taxon>
    </lineage>
</organism>
<accession>A0ABW7SGG6</accession>
<feature type="domain" description="DUF397" evidence="2">
    <location>
        <begin position="16"/>
        <end position="47"/>
    </location>
</feature>
<feature type="region of interest" description="Disordered" evidence="1">
    <location>
        <begin position="1"/>
        <end position="20"/>
    </location>
</feature>
<proteinExistence type="predicted"/>
<sequence>MTGAPRARAGRIGRSPTQAVAVCDSKDPAGPVLAFDPTSWAAFVVGVPNRASSPGGR</sequence>